<evidence type="ECO:0000256" key="1">
    <source>
        <dbReference type="SAM" id="MobiDB-lite"/>
    </source>
</evidence>
<proteinExistence type="predicted"/>
<dbReference type="AlphaFoldDB" id="A0A367IMD4"/>
<keyword evidence="3" id="KW-1185">Reference proteome</keyword>
<evidence type="ECO:0000313" key="2">
    <source>
        <dbReference type="EMBL" id="RCH78786.1"/>
    </source>
</evidence>
<feature type="non-terminal residue" evidence="2">
    <location>
        <position position="1"/>
    </location>
</feature>
<accession>A0A367IMD4</accession>
<dbReference type="EMBL" id="PJQL01004917">
    <property type="protein sequence ID" value="RCH78786.1"/>
    <property type="molecule type" value="Genomic_DNA"/>
</dbReference>
<dbReference type="Proteomes" id="UP000252139">
    <property type="component" value="Unassembled WGS sequence"/>
</dbReference>
<evidence type="ECO:0008006" key="4">
    <source>
        <dbReference type="Google" id="ProtNLM"/>
    </source>
</evidence>
<name>A0A367IMD4_RHIAZ</name>
<protein>
    <recommendedName>
        <fullName evidence="4">Transposase Tc1-like domain-containing protein</fullName>
    </recommendedName>
</protein>
<organism evidence="2 3">
    <name type="scientific">Rhizopus azygosporus</name>
    <name type="common">Rhizopus microsporus var. azygosporus</name>
    <dbReference type="NCBI Taxonomy" id="86630"/>
    <lineage>
        <taxon>Eukaryota</taxon>
        <taxon>Fungi</taxon>
        <taxon>Fungi incertae sedis</taxon>
        <taxon>Mucoromycota</taxon>
        <taxon>Mucoromycotina</taxon>
        <taxon>Mucoromycetes</taxon>
        <taxon>Mucorales</taxon>
        <taxon>Mucorineae</taxon>
        <taxon>Rhizopodaceae</taxon>
        <taxon>Rhizopus</taxon>
    </lineage>
</organism>
<gene>
    <name evidence="2" type="ORF">CU097_003007</name>
</gene>
<feature type="region of interest" description="Disordered" evidence="1">
    <location>
        <begin position="65"/>
        <end position="88"/>
    </location>
</feature>
<comment type="caution">
    <text evidence="2">The sequence shown here is derived from an EMBL/GenBank/DDBJ whole genome shotgun (WGS) entry which is preliminary data.</text>
</comment>
<evidence type="ECO:0000313" key="3">
    <source>
        <dbReference type="Proteomes" id="UP000252139"/>
    </source>
</evidence>
<reference evidence="2 3" key="1">
    <citation type="journal article" date="2018" name="G3 (Bethesda)">
        <title>Phylogenetic and Phylogenomic Definition of Rhizopus Species.</title>
        <authorList>
            <person name="Gryganskyi A.P."/>
            <person name="Golan J."/>
            <person name="Dolatabadi S."/>
            <person name="Mondo S."/>
            <person name="Robb S."/>
            <person name="Idnurm A."/>
            <person name="Muszewska A."/>
            <person name="Steczkiewicz K."/>
            <person name="Masonjones S."/>
            <person name="Liao H.L."/>
            <person name="Gajdeczka M.T."/>
            <person name="Anike F."/>
            <person name="Vuek A."/>
            <person name="Anishchenko I.M."/>
            <person name="Voigt K."/>
            <person name="de Hoog G.S."/>
            <person name="Smith M.E."/>
            <person name="Heitman J."/>
            <person name="Vilgalys R."/>
            <person name="Stajich J.E."/>
        </authorList>
    </citation>
    <scope>NUCLEOTIDE SEQUENCE [LARGE SCALE GENOMIC DNA]</scope>
    <source>
        <strain evidence="2 3">CBS 357.93</strain>
    </source>
</reference>
<sequence>VAKEINHTSTNRAGCKPILSGTTKRQIALKFKTGGYATATEAARSIAPIVQTQVSPETVRNALREASFNSKRKPKALPLNAQRKKARL</sequence>